<reference evidence="1 2" key="1">
    <citation type="submission" date="2024-06" db="EMBL/GenBank/DDBJ databases">
        <title>Genomic Encyclopedia of Type Strains, Phase IV (KMG-IV): sequencing the most valuable type-strain genomes for metagenomic binning, comparative biology and taxonomic classification.</title>
        <authorList>
            <person name="Goeker M."/>
        </authorList>
    </citation>
    <scope>NUCLEOTIDE SEQUENCE [LARGE SCALE GENOMIC DNA]</scope>
    <source>
        <strain evidence="1 2">DSM 100022</strain>
    </source>
</reference>
<dbReference type="EMBL" id="JBEPMC010000003">
    <property type="protein sequence ID" value="MET3578924.1"/>
    <property type="molecule type" value="Genomic_DNA"/>
</dbReference>
<evidence type="ECO:0000313" key="1">
    <source>
        <dbReference type="EMBL" id="MET3578924.1"/>
    </source>
</evidence>
<dbReference type="NCBIfam" id="TIGR02646">
    <property type="entry name" value="retron system putative HNH endonuclease"/>
    <property type="match status" value="1"/>
</dbReference>
<dbReference type="Proteomes" id="UP001549204">
    <property type="component" value="Unassembled WGS sequence"/>
</dbReference>
<protein>
    <submittedName>
        <fullName evidence="1">Uncharacterized protein (TIGR02646 family)</fullName>
    </submittedName>
</protein>
<sequence>MVVKAAEPQSLTQHRAQAHSDYNNYQQKDELRAALVNEQKGLCCYCTGRIRADVARMKIEHWQCQTTYPQHQLAYGNLLGACLGGEGQSPANQHCDTRKANNDLKWNPANIAHAIEGRLRYLADGTVESIDAEFNVQLNDILGLNLAFLKNSRKAVIDSVLVWWRSTPNARQKVQSQIDRRIGQFGELEPFSPVAIWFLRQKVGAAVA</sequence>
<dbReference type="InterPro" id="IPR013467">
    <property type="entry name" value="HNH78-like"/>
</dbReference>
<proteinExistence type="predicted"/>
<name>A0ABV2GKV6_9HYPH</name>
<evidence type="ECO:0000313" key="2">
    <source>
        <dbReference type="Proteomes" id="UP001549204"/>
    </source>
</evidence>
<gene>
    <name evidence="1" type="ORF">ABID19_001949</name>
</gene>
<dbReference type="RefSeq" id="WP_354489978.1">
    <property type="nucleotide sequence ID" value="NZ_JBEPMC010000003.1"/>
</dbReference>
<accession>A0ABV2GKV6</accession>
<keyword evidence="2" id="KW-1185">Reference proteome</keyword>
<organism evidence="1 2">
    <name type="scientific">Mesorhizobium robiniae</name>
    <dbReference type="NCBI Taxonomy" id="559315"/>
    <lineage>
        <taxon>Bacteria</taxon>
        <taxon>Pseudomonadati</taxon>
        <taxon>Pseudomonadota</taxon>
        <taxon>Alphaproteobacteria</taxon>
        <taxon>Hyphomicrobiales</taxon>
        <taxon>Phyllobacteriaceae</taxon>
        <taxon>Mesorhizobium</taxon>
    </lineage>
</organism>
<comment type="caution">
    <text evidence="1">The sequence shown here is derived from an EMBL/GenBank/DDBJ whole genome shotgun (WGS) entry which is preliminary data.</text>
</comment>